<evidence type="ECO:0000313" key="2">
    <source>
        <dbReference type="EMBL" id="KAJ8897995.1"/>
    </source>
</evidence>
<organism evidence="2 3">
    <name type="scientific">Dryococelus australis</name>
    <dbReference type="NCBI Taxonomy" id="614101"/>
    <lineage>
        <taxon>Eukaryota</taxon>
        <taxon>Metazoa</taxon>
        <taxon>Ecdysozoa</taxon>
        <taxon>Arthropoda</taxon>
        <taxon>Hexapoda</taxon>
        <taxon>Insecta</taxon>
        <taxon>Pterygota</taxon>
        <taxon>Neoptera</taxon>
        <taxon>Polyneoptera</taxon>
        <taxon>Phasmatodea</taxon>
        <taxon>Verophasmatodea</taxon>
        <taxon>Anareolatae</taxon>
        <taxon>Phasmatidae</taxon>
        <taxon>Eurycanthinae</taxon>
        <taxon>Dryococelus</taxon>
    </lineage>
</organism>
<name>A0ABQ9IMR1_9NEOP</name>
<accession>A0ABQ9IMR1</accession>
<evidence type="ECO:0000313" key="3">
    <source>
        <dbReference type="Proteomes" id="UP001159363"/>
    </source>
</evidence>
<keyword evidence="3" id="KW-1185">Reference proteome</keyword>
<dbReference type="EMBL" id="JARBHB010000001">
    <property type="protein sequence ID" value="KAJ8897995.1"/>
    <property type="molecule type" value="Genomic_DNA"/>
</dbReference>
<evidence type="ECO:0000256" key="1">
    <source>
        <dbReference type="SAM" id="MobiDB-lite"/>
    </source>
</evidence>
<gene>
    <name evidence="2" type="ORF">PR048_003355</name>
</gene>
<sequence length="444" mass="47626">MWSSTGMKGRGKRLATSSGIILTCENPGETPPGIETRCEANSLTTIPPRPLKRSQNLDSKSLGDAKAKIDWTAWFKIARNHSTALSLTNWFTHAHAHTHDDLKFFERRLALAYHQGGTGSIPGGANPGSSHMGNAPIVKTQQTDLTCTVQRHGGNTVRLARRSDEALEVRVSVARIAPSLLDLGGAATSHSRLTDSPFGRLQQKQSGNRSQSLTQPIRGSSRAHQRCHRATLRSTYLLCWARPCVCVCVTARSSTNPLLRARCIRVAAESSHMHTQHDEATAHQFRALHLVAMAHLMRDDNVALKVPAFLGIFFPHTPHSCSSSSFLFFSSLDQTSCELGSVVDVAITVVLHGGGTSSALVNFGEGLVAVGGTRSPPLAYSGGTVFASSTTGRVWAVGNRMAGFTSPPSPYMGVLLLSSGITDPRAEEISYSSTDVSCSTLCQL</sequence>
<feature type="compositionally biased region" description="Polar residues" evidence="1">
    <location>
        <begin position="202"/>
        <end position="218"/>
    </location>
</feature>
<feature type="region of interest" description="Disordered" evidence="1">
    <location>
        <begin position="187"/>
        <end position="224"/>
    </location>
</feature>
<protein>
    <submittedName>
        <fullName evidence="2">Uncharacterized protein</fullName>
    </submittedName>
</protein>
<proteinExistence type="predicted"/>
<reference evidence="2 3" key="1">
    <citation type="submission" date="2023-02" db="EMBL/GenBank/DDBJ databases">
        <title>LHISI_Scaffold_Assembly.</title>
        <authorList>
            <person name="Stuart O.P."/>
            <person name="Cleave R."/>
            <person name="Magrath M.J.L."/>
            <person name="Mikheyev A.S."/>
        </authorList>
    </citation>
    <scope>NUCLEOTIDE SEQUENCE [LARGE SCALE GENOMIC DNA]</scope>
    <source>
        <strain evidence="2">Daus_M_001</strain>
        <tissue evidence="2">Leg muscle</tissue>
    </source>
</reference>
<comment type="caution">
    <text evidence="2">The sequence shown here is derived from an EMBL/GenBank/DDBJ whole genome shotgun (WGS) entry which is preliminary data.</text>
</comment>
<dbReference type="Proteomes" id="UP001159363">
    <property type="component" value="Chromosome 1"/>
</dbReference>